<keyword evidence="4" id="KW-1185">Reference proteome</keyword>
<dbReference type="EMBL" id="JAUSUR010000003">
    <property type="protein sequence ID" value="MDQ0361462.1"/>
    <property type="molecule type" value="Genomic_DNA"/>
</dbReference>
<evidence type="ECO:0000256" key="1">
    <source>
        <dbReference type="ARBA" id="ARBA00022801"/>
    </source>
</evidence>
<organism evidence="3 4">
    <name type="scientific">Breznakia pachnodae</name>
    <dbReference type="NCBI Taxonomy" id="265178"/>
    <lineage>
        <taxon>Bacteria</taxon>
        <taxon>Bacillati</taxon>
        <taxon>Bacillota</taxon>
        <taxon>Erysipelotrichia</taxon>
        <taxon>Erysipelotrichales</taxon>
        <taxon>Erysipelotrichaceae</taxon>
        <taxon>Breznakia</taxon>
    </lineage>
</organism>
<dbReference type="SUPFAM" id="SSF53474">
    <property type="entry name" value="alpha/beta-Hydrolases"/>
    <property type="match status" value="1"/>
</dbReference>
<feature type="domain" description="BD-FAE-like" evidence="2">
    <location>
        <begin position="35"/>
        <end position="230"/>
    </location>
</feature>
<dbReference type="Proteomes" id="UP001230220">
    <property type="component" value="Unassembled WGS sequence"/>
</dbReference>
<dbReference type="Pfam" id="PF20434">
    <property type="entry name" value="BD-FAE"/>
    <property type="match status" value="1"/>
</dbReference>
<gene>
    <name evidence="3" type="ORF">J2S15_002209</name>
</gene>
<evidence type="ECO:0000259" key="2">
    <source>
        <dbReference type="Pfam" id="PF20434"/>
    </source>
</evidence>
<keyword evidence="3" id="KW-0031">Aminopeptidase</keyword>
<name>A0ABU0E3J8_9FIRM</name>
<dbReference type="InterPro" id="IPR049492">
    <property type="entry name" value="BD-FAE-like_dom"/>
</dbReference>
<sequence>MQKKFEQINKESNISDLGVSQYDIPYSNKSEKNKLDLYFPAEKKKKYPLLVFIHSGGFFKSDKSRHIANVLNGLLFGYAVSSINYRLNDETRYQGSREDVIEALNYLGSMENIDENKIILWGESYGSYLALDIVVNHSDTLNFSPAGIIDMYCVTDLLDFHYYKVKNGQELMVRGRENDYNTFGDDLEKGIKESAFLDSIDGNEPPIFIIHSKDDGIIPIKYSYALEATLKEKGNKYEAHYVEGLEHGIDNYNTAQYNSLIFNFIFKQIND</sequence>
<evidence type="ECO:0000313" key="3">
    <source>
        <dbReference type="EMBL" id="MDQ0361462.1"/>
    </source>
</evidence>
<dbReference type="RefSeq" id="WP_307408201.1">
    <property type="nucleotide sequence ID" value="NZ_JAUSUR010000003.1"/>
</dbReference>
<proteinExistence type="predicted"/>
<evidence type="ECO:0000313" key="4">
    <source>
        <dbReference type="Proteomes" id="UP001230220"/>
    </source>
</evidence>
<dbReference type="GO" id="GO:0004177">
    <property type="term" value="F:aminopeptidase activity"/>
    <property type="evidence" value="ECO:0007669"/>
    <property type="project" value="UniProtKB-KW"/>
</dbReference>
<dbReference type="InterPro" id="IPR029058">
    <property type="entry name" value="AB_hydrolase_fold"/>
</dbReference>
<keyword evidence="3" id="KW-0645">Protease</keyword>
<dbReference type="Gene3D" id="3.40.50.1820">
    <property type="entry name" value="alpha/beta hydrolase"/>
    <property type="match status" value="1"/>
</dbReference>
<reference evidence="3 4" key="1">
    <citation type="submission" date="2023-07" db="EMBL/GenBank/DDBJ databases">
        <title>Genomic Encyclopedia of Type Strains, Phase IV (KMG-IV): sequencing the most valuable type-strain genomes for metagenomic binning, comparative biology and taxonomic classification.</title>
        <authorList>
            <person name="Goeker M."/>
        </authorList>
    </citation>
    <scope>NUCLEOTIDE SEQUENCE [LARGE SCALE GENOMIC DNA]</scope>
    <source>
        <strain evidence="3 4">DSM 16784</strain>
    </source>
</reference>
<accession>A0ABU0E3J8</accession>
<dbReference type="InterPro" id="IPR050300">
    <property type="entry name" value="GDXG_lipolytic_enzyme"/>
</dbReference>
<protein>
    <submittedName>
        <fullName evidence="3">Dipeptidyl aminopeptidase/acylaminoacyl peptidase</fullName>
    </submittedName>
</protein>
<comment type="caution">
    <text evidence="3">The sequence shown here is derived from an EMBL/GenBank/DDBJ whole genome shotgun (WGS) entry which is preliminary data.</text>
</comment>
<keyword evidence="1" id="KW-0378">Hydrolase</keyword>
<dbReference type="PANTHER" id="PTHR48081">
    <property type="entry name" value="AB HYDROLASE SUPERFAMILY PROTEIN C4A8.06C"/>
    <property type="match status" value="1"/>
</dbReference>